<feature type="domain" description="F-box" evidence="1">
    <location>
        <begin position="4"/>
        <end position="54"/>
    </location>
</feature>
<evidence type="ECO:0000313" key="3">
    <source>
        <dbReference type="Proteomes" id="UP000005237"/>
    </source>
</evidence>
<sequence>MSSTINLFDLPIDVLLRIVDRLSLKDQILLASCNKSLFELVECLKREESMLTVLLEGSDLTLFLCGKEEMNIYTTININFRYHPYQSPPMRYVETNLFGKKFFINNSNEELMVKPCNLMSELAFIIMKIKRLLSPTKCAWIMDQHYFNLTKDIREKLNVKDSEIFDSIYSLDVRDSSTEET</sequence>
<organism evidence="2 3">
    <name type="scientific">Caenorhabditis japonica</name>
    <dbReference type="NCBI Taxonomy" id="281687"/>
    <lineage>
        <taxon>Eukaryota</taxon>
        <taxon>Metazoa</taxon>
        <taxon>Ecdysozoa</taxon>
        <taxon>Nematoda</taxon>
        <taxon>Chromadorea</taxon>
        <taxon>Rhabditida</taxon>
        <taxon>Rhabditina</taxon>
        <taxon>Rhabditomorpha</taxon>
        <taxon>Rhabditoidea</taxon>
        <taxon>Rhabditidae</taxon>
        <taxon>Peloderinae</taxon>
        <taxon>Caenorhabditis</taxon>
    </lineage>
</organism>
<dbReference type="Pfam" id="PF00646">
    <property type="entry name" value="F-box"/>
    <property type="match status" value="1"/>
</dbReference>
<protein>
    <submittedName>
        <fullName evidence="2">F-box domain-containing protein</fullName>
    </submittedName>
</protein>
<dbReference type="InterPro" id="IPR036047">
    <property type="entry name" value="F-box-like_dom_sf"/>
</dbReference>
<dbReference type="InterPro" id="IPR001810">
    <property type="entry name" value="F-box_dom"/>
</dbReference>
<reference evidence="3" key="1">
    <citation type="submission" date="2010-08" db="EMBL/GenBank/DDBJ databases">
        <authorList>
            <consortium name="Caenorhabditis japonica Sequencing Consortium"/>
            <person name="Wilson R.K."/>
        </authorList>
    </citation>
    <scope>NUCLEOTIDE SEQUENCE [LARGE SCALE GENOMIC DNA]</scope>
    <source>
        <strain evidence="3">DF5081</strain>
    </source>
</reference>
<reference evidence="2" key="2">
    <citation type="submission" date="2022-06" db="UniProtKB">
        <authorList>
            <consortium name="EnsemblMetazoa"/>
        </authorList>
    </citation>
    <scope>IDENTIFICATION</scope>
    <source>
        <strain evidence="2">DF5081</strain>
    </source>
</reference>
<evidence type="ECO:0000313" key="2">
    <source>
        <dbReference type="EnsemblMetazoa" id="CJA22824.1"/>
    </source>
</evidence>
<dbReference type="SUPFAM" id="SSF81383">
    <property type="entry name" value="F-box domain"/>
    <property type="match status" value="1"/>
</dbReference>
<dbReference type="PROSITE" id="PS50181">
    <property type="entry name" value="FBOX"/>
    <property type="match status" value="1"/>
</dbReference>
<dbReference type="AlphaFoldDB" id="A0A8R1I4Y5"/>
<dbReference type="EnsemblMetazoa" id="CJA22824.1">
    <property type="protein sequence ID" value="CJA22824.1"/>
    <property type="gene ID" value="WBGene00178396"/>
</dbReference>
<proteinExistence type="predicted"/>
<name>A0A8R1I4Y5_CAEJA</name>
<accession>A0A8R1I4Y5</accession>
<keyword evidence="3" id="KW-1185">Reference proteome</keyword>
<dbReference type="Proteomes" id="UP000005237">
    <property type="component" value="Unassembled WGS sequence"/>
</dbReference>
<evidence type="ECO:0000259" key="1">
    <source>
        <dbReference type="PROSITE" id="PS50181"/>
    </source>
</evidence>